<name>B4GVE6_DROPE</name>
<dbReference type="HOGENOM" id="CLU_2944134_0_0_1"/>
<dbReference type="STRING" id="7234.B4GVE6"/>
<sequence>MLKLPMLLGTTVVVALLLVSGGAQVEASLCSQSGYFALVDNTLRVLCLPRVYLPAAFSLQ</sequence>
<dbReference type="Proteomes" id="UP000008744">
    <property type="component" value="Unassembled WGS sequence"/>
</dbReference>
<keyword evidence="3" id="KW-1185">Reference proteome</keyword>
<proteinExistence type="predicted"/>
<keyword evidence="1" id="KW-0732">Signal</keyword>
<protein>
    <submittedName>
        <fullName evidence="2">GL12983</fullName>
    </submittedName>
</protein>
<dbReference type="AlphaFoldDB" id="B4GVE6"/>
<organism evidence="3">
    <name type="scientific">Drosophila persimilis</name>
    <name type="common">Fruit fly</name>
    <dbReference type="NCBI Taxonomy" id="7234"/>
    <lineage>
        <taxon>Eukaryota</taxon>
        <taxon>Metazoa</taxon>
        <taxon>Ecdysozoa</taxon>
        <taxon>Arthropoda</taxon>
        <taxon>Hexapoda</taxon>
        <taxon>Insecta</taxon>
        <taxon>Pterygota</taxon>
        <taxon>Neoptera</taxon>
        <taxon>Endopterygota</taxon>
        <taxon>Diptera</taxon>
        <taxon>Brachycera</taxon>
        <taxon>Muscomorpha</taxon>
        <taxon>Ephydroidea</taxon>
        <taxon>Drosophilidae</taxon>
        <taxon>Drosophila</taxon>
        <taxon>Sophophora</taxon>
    </lineage>
</organism>
<feature type="signal peptide" evidence="1">
    <location>
        <begin position="1"/>
        <end position="27"/>
    </location>
</feature>
<accession>B4GVE6</accession>
<reference evidence="2 3" key="1">
    <citation type="journal article" date="2007" name="Nature">
        <title>Evolution of genes and genomes on the Drosophila phylogeny.</title>
        <authorList>
            <consortium name="Drosophila 12 Genomes Consortium"/>
            <person name="Clark A.G."/>
            <person name="Eisen M.B."/>
            <person name="Smith D.R."/>
            <person name="Bergman C.M."/>
            <person name="Oliver B."/>
            <person name="Markow T.A."/>
            <person name="Kaufman T.C."/>
            <person name="Kellis M."/>
            <person name="Gelbart W."/>
            <person name="Iyer V.N."/>
            <person name="Pollard D.A."/>
            <person name="Sackton T.B."/>
            <person name="Larracuente A.M."/>
            <person name="Singh N.D."/>
            <person name="Abad J.P."/>
            <person name="Abt D.N."/>
            <person name="Adryan B."/>
            <person name="Aguade M."/>
            <person name="Akashi H."/>
            <person name="Anderson W.W."/>
            <person name="Aquadro C.F."/>
            <person name="Ardell D.H."/>
            <person name="Arguello R."/>
            <person name="Artieri C.G."/>
            <person name="Barbash D.A."/>
            <person name="Barker D."/>
            <person name="Barsanti P."/>
            <person name="Batterham P."/>
            <person name="Batzoglou S."/>
            <person name="Begun D."/>
            <person name="Bhutkar A."/>
            <person name="Blanco E."/>
            <person name="Bosak S.A."/>
            <person name="Bradley R.K."/>
            <person name="Brand A.D."/>
            <person name="Brent M.R."/>
            <person name="Brooks A.N."/>
            <person name="Brown R.H."/>
            <person name="Butlin R.K."/>
            <person name="Caggese C."/>
            <person name="Calvi B.R."/>
            <person name="Bernardo de Carvalho A."/>
            <person name="Caspi A."/>
            <person name="Castrezana S."/>
            <person name="Celniker S.E."/>
            <person name="Chang J.L."/>
            <person name="Chapple C."/>
            <person name="Chatterji S."/>
            <person name="Chinwalla A."/>
            <person name="Civetta A."/>
            <person name="Clifton S.W."/>
            <person name="Comeron J.M."/>
            <person name="Costello J.C."/>
            <person name="Coyne J.A."/>
            <person name="Daub J."/>
            <person name="David R.G."/>
            <person name="Delcher A.L."/>
            <person name="Delehaunty K."/>
            <person name="Do C.B."/>
            <person name="Ebling H."/>
            <person name="Edwards K."/>
            <person name="Eickbush T."/>
            <person name="Evans J.D."/>
            <person name="Filipski A."/>
            <person name="Findeiss S."/>
            <person name="Freyhult E."/>
            <person name="Fulton L."/>
            <person name="Fulton R."/>
            <person name="Garcia A.C."/>
            <person name="Gardiner A."/>
            <person name="Garfield D.A."/>
            <person name="Garvin B.E."/>
            <person name="Gibson G."/>
            <person name="Gilbert D."/>
            <person name="Gnerre S."/>
            <person name="Godfrey J."/>
            <person name="Good R."/>
            <person name="Gotea V."/>
            <person name="Gravely B."/>
            <person name="Greenberg A.J."/>
            <person name="Griffiths-Jones S."/>
            <person name="Gross S."/>
            <person name="Guigo R."/>
            <person name="Gustafson E.A."/>
            <person name="Haerty W."/>
            <person name="Hahn M.W."/>
            <person name="Halligan D.L."/>
            <person name="Halpern A.L."/>
            <person name="Halter G.M."/>
            <person name="Han M.V."/>
            <person name="Heger A."/>
            <person name="Hillier L."/>
            <person name="Hinrichs A.S."/>
            <person name="Holmes I."/>
            <person name="Hoskins R.A."/>
            <person name="Hubisz M.J."/>
            <person name="Hultmark D."/>
            <person name="Huntley M.A."/>
            <person name="Jaffe D.B."/>
            <person name="Jagadeeshan S."/>
            <person name="Jeck W.R."/>
            <person name="Johnson J."/>
            <person name="Jones C.D."/>
            <person name="Jordan W.C."/>
            <person name="Karpen G.H."/>
            <person name="Kataoka E."/>
            <person name="Keightley P.D."/>
            <person name="Kheradpour P."/>
            <person name="Kirkness E.F."/>
            <person name="Koerich L.B."/>
            <person name="Kristiansen K."/>
            <person name="Kudrna D."/>
            <person name="Kulathinal R.J."/>
            <person name="Kumar S."/>
            <person name="Kwok R."/>
            <person name="Lander E."/>
            <person name="Langley C.H."/>
            <person name="Lapoint R."/>
            <person name="Lazzaro B.P."/>
            <person name="Lee S.J."/>
            <person name="Levesque L."/>
            <person name="Li R."/>
            <person name="Lin C.F."/>
            <person name="Lin M.F."/>
            <person name="Lindblad-Toh K."/>
            <person name="Llopart A."/>
            <person name="Long M."/>
            <person name="Low L."/>
            <person name="Lozovsky E."/>
            <person name="Lu J."/>
            <person name="Luo M."/>
            <person name="Machado C.A."/>
            <person name="Makalowski W."/>
            <person name="Marzo M."/>
            <person name="Matsuda M."/>
            <person name="Matzkin L."/>
            <person name="McAllister B."/>
            <person name="McBride C.S."/>
            <person name="McKernan B."/>
            <person name="McKernan K."/>
            <person name="Mendez-Lago M."/>
            <person name="Minx P."/>
            <person name="Mollenhauer M.U."/>
            <person name="Montooth K."/>
            <person name="Mount S.M."/>
            <person name="Mu X."/>
            <person name="Myers E."/>
            <person name="Negre B."/>
            <person name="Newfeld S."/>
            <person name="Nielsen R."/>
            <person name="Noor M.A."/>
            <person name="O'Grady P."/>
            <person name="Pachter L."/>
            <person name="Papaceit M."/>
            <person name="Parisi M.J."/>
            <person name="Parisi M."/>
            <person name="Parts L."/>
            <person name="Pedersen J.S."/>
            <person name="Pesole G."/>
            <person name="Phillippy A.M."/>
            <person name="Ponting C.P."/>
            <person name="Pop M."/>
            <person name="Porcelli D."/>
            <person name="Powell J.R."/>
            <person name="Prohaska S."/>
            <person name="Pruitt K."/>
            <person name="Puig M."/>
            <person name="Quesneville H."/>
            <person name="Ram K.R."/>
            <person name="Rand D."/>
            <person name="Rasmussen M.D."/>
            <person name="Reed L.K."/>
            <person name="Reenan R."/>
            <person name="Reily A."/>
            <person name="Remington K.A."/>
            <person name="Rieger T.T."/>
            <person name="Ritchie M.G."/>
            <person name="Robin C."/>
            <person name="Rogers Y.H."/>
            <person name="Rohde C."/>
            <person name="Rozas J."/>
            <person name="Rubenfield M.J."/>
            <person name="Ruiz A."/>
            <person name="Russo S."/>
            <person name="Salzberg S.L."/>
            <person name="Sanchez-Gracia A."/>
            <person name="Saranga D.J."/>
            <person name="Sato H."/>
            <person name="Schaeffer S.W."/>
            <person name="Schatz M.C."/>
            <person name="Schlenke T."/>
            <person name="Schwartz R."/>
            <person name="Segarra C."/>
            <person name="Singh R.S."/>
            <person name="Sirot L."/>
            <person name="Sirota M."/>
            <person name="Sisneros N.B."/>
            <person name="Smith C.D."/>
            <person name="Smith T.F."/>
            <person name="Spieth J."/>
            <person name="Stage D.E."/>
            <person name="Stark A."/>
            <person name="Stephan W."/>
            <person name="Strausberg R.L."/>
            <person name="Strempel S."/>
            <person name="Sturgill D."/>
            <person name="Sutton G."/>
            <person name="Sutton G.G."/>
            <person name="Tao W."/>
            <person name="Teichmann S."/>
            <person name="Tobari Y.N."/>
            <person name="Tomimura Y."/>
            <person name="Tsolas J.M."/>
            <person name="Valente V.L."/>
            <person name="Venter E."/>
            <person name="Venter J.C."/>
            <person name="Vicario S."/>
            <person name="Vieira F.G."/>
            <person name="Vilella A.J."/>
            <person name="Villasante A."/>
            <person name="Walenz B."/>
            <person name="Wang J."/>
            <person name="Wasserman M."/>
            <person name="Watts T."/>
            <person name="Wilson D."/>
            <person name="Wilson R.K."/>
            <person name="Wing R.A."/>
            <person name="Wolfner M.F."/>
            <person name="Wong A."/>
            <person name="Wong G.K."/>
            <person name="Wu C.I."/>
            <person name="Wu G."/>
            <person name="Yamamoto D."/>
            <person name="Yang H.P."/>
            <person name="Yang S.P."/>
            <person name="Yorke J.A."/>
            <person name="Yoshida K."/>
            <person name="Zdobnov E."/>
            <person name="Zhang P."/>
            <person name="Zhang Y."/>
            <person name="Zimin A.V."/>
            <person name="Baldwin J."/>
            <person name="Abdouelleil A."/>
            <person name="Abdulkadir J."/>
            <person name="Abebe A."/>
            <person name="Abera B."/>
            <person name="Abreu J."/>
            <person name="Acer S.C."/>
            <person name="Aftuck L."/>
            <person name="Alexander A."/>
            <person name="An P."/>
            <person name="Anderson E."/>
            <person name="Anderson S."/>
            <person name="Arachi H."/>
            <person name="Azer M."/>
            <person name="Bachantsang P."/>
            <person name="Barry A."/>
            <person name="Bayul T."/>
            <person name="Berlin A."/>
            <person name="Bessette D."/>
            <person name="Bloom T."/>
            <person name="Blye J."/>
            <person name="Boguslavskiy L."/>
            <person name="Bonnet C."/>
            <person name="Boukhgalter B."/>
            <person name="Bourzgui I."/>
            <person name="Brown A."/>
            <person name="Cahill P."/>
            <person name="Channer S."/>
            <person name="Cheshatsang Y."/>
            <person name="Chuda L."/>
            <person name="Citroen M."/>
            <person name="Collymore A."/>
            <person name="Cooke P."/>
            <person name="Costello M."/>
            <person name="D'Aco K."/>
            <person name="Daza R."/>
            <person name="De Haan G."/>
            <person name="DeGray S."/>
            <person name="DeMaso C."/>
            <person name="Dhargay N."/>
            <person name="Dooley K."/>
            <person name="Dooley E."/>
            <person name="Doricent M."/>
            <person name="Dorje P."/>
            <person name="Dorjee K."/>
            <person name="Dupes A."/>
            <person name="Elong R."/>
            <person name="Falk J."/>
            <person name="Farina A."/>
            <person name="Faro S."/>
            <person name="Ferguson D."/>
            <person name="Fisher S."/>
            <person name="Foley C.D."/>
            <person name="Franke A."/>
            <person name="Friedrich D."/>
            <person name="Gadbois L."/>
            <person name="Gearin G."/>
            <person name="Gearin C.R."/>
            <person name="Giannoukos G."/>
            <person name="Goode T."/>
            <person name="Graham J."/>
            <person name="Grandbois E."/>
            <person name="Grewal S."/>
            <person name="Gyaltsen K."/>
            <person name="Hafez N."/>
            <person name="Hagos B."/>
            <person name="Hall J."/>
            <person name="Henson C."/>
            <person name="Hollinger A."/>
            <person name="Honan T."/>
            <person name="Huard M.D."/>
            <person name="Hughes L."/>
            <person name="Hurhula B."/>
            <person name="Husby M.E."/>
            <person name="Kamat A."/>
            <person name="Kanga B."/>
            <person name="Kashin S."/>
            <person name="Khazanovich D."/>
            <person name="Kisner P."/>
            <person name="Lance K."/>
            <person name="Lara M."/>
            <person name="Lee W."/>
            <person name="Lennon N."/>
            <person name="Letendre F."/>
            <person name="LeVine R."/>
            <person name="Lipovsky A."/>
            <person name="Liu X."/>
            <person name="Liu J."/>
            <person name="Liu S."/>
            <person name="Lokyitsang T."/>
            <person name="Lokyitsang Y."/>
            <person name="Lubonja R."/>
            <person name="Lui A."/>
            <person name="MacDonald P."/>
            <person name="Magnisalis V."/>
            <person name="Maru K."/>
            <person name="Matthews C."/>
            <person name="McCusker W."/>
            <person name="McDonough S."/>
            <person name="Mehta T."/>
            <person name="Meldrim J."/>
            <person name="Meneus L."/>
            <person name="Mihai O."/>
            <person name="Mihalev A."/>
            <person name="Mihova T."/>
            <person name="Mittelman R."/>
            <person name="Mlenga V."/>
            <person name="Montmayeur A."/>
            <person name="Mulrain L."/>
            <person name="Navidi A."/>
            <person name="Naylor J."/>
            <person name="Negash T."/>
            <person name="Nguyen T."/>
            <person name="Nguyen N."/>
            <person name="Nicol R."/>
            <person name="Norbu C."/>
            <person name="Norbu N."/>
            <person name="Novod N."/>
            <person name="O'Neill B."/>
            <person name="Osman S."/>
            <person name="Markiewicz E."/>
            <person name="Oyono O.L."/>
            <person name="Patti C."/>
            <person name="Phunkhang P."/>
            <person name="Pierre F."/>
            <person name="Priest M."/>
            <person name="Raghuraman S."/>
            <person name="Rege F."/>
            <person name="Reyes R."/>
            <person name="Rise C."/>
            <person name="Rogov P."/>
            <person name="Ross K."/>
            <person name="Ryan E."/>
            <person name="Settipalli S."/>
            <person name="Shea T."/>
            <person name="Sherpa N."/>
            <person name="Shi L."/>
            <person name="Shih D."/>
            <person name="Sparrow T."/>
            <person name="Spaulding J."/>
            <person name="Stalker J."/>
            <person name="Stange-Thomann N."/>
            <person name="Stavropoulos S."/>
            <person name="Stone C."/>
            <person name="Strader C."/>
            <person name="Tesfaye S."/>
            <person name="Thomson T."/>
            <person name="Thoulutsang Y."/>
            <person name="Thoulutsang D."/>
            <person name="Topham K."/>
            <person name="Topping I."/>
            <person name="Tsamla T."/>
            <person name="Vassiliev H."/>
            <person name="Vo A."/>
            <person name="Wangchuk T."/>
            <person name="Wangdi T."/>
            <person name="Weiand M."/>
            <person name="Wilkinson J."/>
            <person name="Wilson A."/>
            <person name="Yadav S."/>
            <person name="Young G."/>
            <person name="Yu Q."/>
            <person name="Zembek L."/>
            <person name="Zhong D."/>
            <person name="Zimmer A."/>
            <person name="Zwirko Z."/>
            <person name="Jaffe D.B."/>
            <person name="Alvarez P."/>
            <person name="Brockman W."/>
            <person name="Butler J."/>
            <person name="Chin C."/>
            <person name="Gnerre S."/>
            <person name="Grabherr M."/>
            <person name="Kleber M."/>
            <person name="Mauceli E."/>
            <person name="MacCallum I."/>
        </authorList>
    </citation>
    <scope>NUCLEOTIDE SEQUENCE [LARGE SCALE GENOMIC DNA]</scope>
    <source>
        <strain evidence="3">MSH-3 / Tucson 14011-0111.49</strain>
    </source>
</reference>
<dbReference type="EMBL" id="CH479192">
    <property type="protein sequence ID" value="EDW26433.1"/>
    <property type="molecule type" value="Genomic_DNA"/>
</dbReference>
<evidence type="ECO:0000256" key="1">
    <source>
        <dbReference type="SAM" id="SignalP"/>
    </source>
</evidence>
<evidence type="ECO:0000313" key="2">
    <source>
        <dbReference type="EMBL" id="EDW26433.1"/>
    </source>
</evidence>
<feature type="chain" id="PRO_5002804479" evidence="1">
    <location>
        <begin position="28"/>
        <end position="60"/>
    </location>
</feature>
<gene>
    <name evidence="2" type="primary">Dper\GL12983</name>
    <name evidence="2" type="ORF">Dper_GL12983</name>
</gene>
<evidence type="ECO:0000313" key="3">
    <source>
        <dbReference type="Proteomes" id="UP000008744"/>
    </source>
</evidence>